<accession>A0A4V6I697</accession>
<evidence type="ECO:0000256" key="4">
    <source>
        <dbReference type="ARBA" id="ARBA00022692"/>
    </source>
</evidence>
<evidence type="ECO:0000256" key="9">
    <source>
        <dbReference type="SAM" id="Phobius"/>
    </source>
</evidence>
<keyword evidence="4 9" id="KW-0812">Transmembrane</keyword>
<dbReference type="GO" id="GO:0005886">
    <property type="term" value="C:plasma membrane"/>
    <property type="evidence" value="ECO:0007669"/>
    <property type="project" value="UniProtKB-SubCell"/>
</dbReference>
<dbReference type="GO" id="GO:0006935">
    <property type="term" value="P:chemotaxis"/>
    <property type="evidence" value="ECO:0007669"/>
    <property type="project" value="UniProtKB-KW"/>
</dbReference>
<evidence type="ECO:0000313" key="12">
    <source>
        <dbReference type="Proteomes" id="UP000029857"/>
    </source>
</evidence>
<name>A0A4V6I697_9HELI</name>
<evidence type="ECO:0000256" key="7">
    <source>
        <dbReference type="ARBA" id="ARBA00023224"/>
    </source>
</evidence>
<dbReference type="Pfam" id="PF02743">
    <property type="entry name" value="dCache_1"/>
    <property type="match status" value="1"/>
</dbReference>
<dbReference type="Gene3D" id="6.10.340.10">
    <property type="match status" value="1"/>
</dbReference>
<dbReference type="Proteomes" id="UP000029857">
    <property type="component" value="Unassembled WGS sequence"/>
</dbReference>
<dbReference type="InterPro" id="IPR004089">
    <property type="entry name" value="MCPsignal_dom"/>
</dbReference>
<comment type="caution">
    <text evidence="11">The sequence shown here is derived from an EMBL/GenBank/DDBJ whole genome shotgun (WGS) entry which is preliminary data.</text>
</comment>
<dbReference type="SUPFAM" id="SSF103190">
    <property type="entry name" value="Sensory domain-like"/>
    <property type="match status" value="1"/>
</dbReference>
<sequence length="657" mass="73658">MKLSVTQKLQLSTIAMLIAILGIFGVYKWLDSKANFMKASNTQKEILLKAVLLYIDDYIQEKSDKLASVATTLEQNPKFLNRDEIYDFLNKTARMSGFDAFYIAYVSDGEAIMSRKDEQYSFPKILMGSDGGKYDANTRDWFKNALSLGKDGVSAPYVDFVTGDLAITFFAPIRVNGKIVAEIVGDLYLSQFSKDVQSLKTSPTGRTLIFEDLFYVTPGKYIMDDSGKPFVATLKEGIAKHGISPFRYISLLDNKERLAACGKTQIGWNTCITNSTKDYDEALRDIAINTLLWSLGFIIIALAIMTFIIRYILNPLNIIRKNLRQFFEYLQYKIQTYTPTHIKSNDEFGQMSDEINENVEFITKLHKQEKLLQDGFHEVIQEVKEGKFGKQLIIDSKNPNMISLRNSINEMSAALCETITMDLSRILSVFKEANEGNFKNQIIDPIGMEVSVNMLILNISKMLQTSQKLANTLNTQSDLLNTSVIRLQESTQNQASALHQTASAIEEITSSMASVSVRSDEVISQSEDIKNIVVVIKEIAEQTNLLALNAAIEAARAGEHGRGFAVVADEVRKLAERTQKSLSEIESNANVLTQSIHEMTKSIEEQSCGMNQINEQVSQLEILTKDNLQVSNKAQEISHNVANLATEILEDVNKKSF</sequence>
<dbReference type="InterPro" id="IPR033479">
    <property type="entry name" value="dCache_1"/>
</dbReference>
<dbReference type="GO" id="GO:0007165">
    <property type="term" value="P:signal transduction"/>
    <property type="evidence" value="ECO:0007669"/>
    <property type="project" value="UniProtKB-KW"/>
</dbReference>
<keyword evidence="6 9" id="KW-0472">Membrane</keyword>
<feature type="domain" description="Methyl-accepting transducer" evidence="10">
    <location>
        <begin position="458"/>
        <end position="657"/>
    </location>
</feature>
<feature type="transmembrane region" description="Helical" evidence="9">
    <location>
        <begin position="12"/>
        <end position="30"/>
    </location>
</feature>
<proteinExistence type="predicted"/>
<evidence type="ECO:0000256" key="5">
    <source>
        <dbReference type="ARBA" id="ARBA00022989"/>
    </source>
</evidence>
<dbReference type="PANTHER" id="PTHR32089:SF112">
    <property type="entry name" value="LYSOZYME-LIKE PROTEIN-RELATED"/>
    <property type="match status" value="1"/>
</dbReference>
<dbReference type="AlphaFoldDB" id="A0A4V6I697"/>
<keyword evidence="3" id="KW-0145">Chemotaxis</keyword>
<dbReference type="CDD" id="cd12913">
    <property type="entry name" value="PDC1_MCP_like"/>
    <property type="match status" value="1"/>
</dbReference>
<evidence type="ECO:0000256" key="3">
    <source>
        <dbReference type="ARBA" id="ARBA00022500"/>
    </source>
</evidence>
<evidence type="ECO:0000256" key="1">
    <source>
        <dbReference type="ARBA" id="ARBA00004651"/>
    </source>
</evidence>
<reference evidence="11 12" key="1">
    <citation type="journal article" date="2014" name="Genome Announc.">
        <title>Draft genome sequences of eight enterohepatic helicobacter species isolated from both laboratory and wild rodents.</title>
        <authorList>
            <person name="Sheh A."/>
            <person name="Shen Z."/>
            <person name="Fox J.G."/>
        </authorList>
    </citation>
    <scope>NUCLEOTIDE SEQUENCE [LARGE SCALE GENOMIC DNA]</scope>
    <source>
        <strain evidence="11 12">ATCC 49320</strain>
    </source>
</reference>
<evidence type="ECO:0000313" key="11">
    <source>
        <dbReference type="EMBL" id="TLE11839.1"/>
    </source>
</evidence>
<dbReference type="EMBL" id="JRPJ02000003">
    <property type="protein sequence ID" value="TLE11839.1"/>
    <property type="molecule type" value="Genomic_DNA"/>
</dbReference>
<keyword evidence="2" id="KW-1003">Cell membrane</keyword>
<dbReference type="Pfam" id="PF00015">
    <property type="entry name" value="MCPsignal"/>
    <property type="match status" value="1"/>
</dbReference>
<dbReference type="PANTHER" id="PTHR32089">
    <property type="entry name" value="METHYL-ACCEPTING CHEMOTAXIS PROTEIN MCPB"/>
    <property type="match status" value="1"/>
</dbReference>
<evidence type="ECO:0000259" key="10">
    <source>
        <dbReference type="PROSITE" id="PS50111"/>
    </source>
</evidence>
<dbReference type="Gene3D" id="1.10.287.950">
    <property type="entry name" value="Methyl-accepting chemotaxis protein"/>
    <property type="match status" value="1"/>
</dbReference>
<evidence type="ECO:0000256" key="6">
    <source>
        <dbReference type="ARBA" id="ARBA00023136"/>
    </source>
</evidence>
<dbReference type="SUPFAM" id="SSF58104">
    <property type="entry name" value="Methyl-accepting chemotaxis protein (MCP) signaling domain"/>
    <property type="match status" value="1"/>
</dbReference>
<dbReference type="RefSeq" id="WP_034580451.1">
    <property type="nucleotide sequence ID" value="NZ_FZMS01000016.1"/>
</dbReference>
<keyword evidence="7 8" id="KW-0807">Transducer</keyword>
<protein>
    <submittedName>
        <fullName evidence="11">Methyl-accepting chemotaxis protein</fullName>
    </submittedName>
</protein>
<evidence type="ECO:0000256" key="8">
    <source>
        <dbReference type="PROSITE-ProRule" id="PRU00284"/>
    </source>
</evidence>
<dbReference type="SMART" id="SM00283">
    <property type="entry name" value="MA"/>
    <property type="match status" value="1"/>
</dbReference>
<dbReference type="InterPro" id="IPR029151">
    <property type="entry name" value="Sensor-like_sf"/>
</dbReference>
<gene>
    <name evidence="11" type="ORF">LS79_001660</name>
</gene>
<evidence type="ECO:0000256" key="2">
    <source>
        <dbReference type="ARBA" id="ARBA00022475"/>
    </source>
</evidence>
<keyword evidence="5 9" id="KW-1133">Transmembrane helix</keyword>
<feature type="transmembrane region" description="Helical" evidence="9">
    <location>
        <begin position="291"/>
        <end position="313"/>
    </location>
</feature>
<dbReference type="PROSITE" id="PS50111">
    <property type="entry name" value="CHEMOTAXIS_TRANSDUC_2"/>
    <property type="match status" value="1"/>
</dbReference>
<organism evidence="11 12">
    <name type="scientific">Helicobacter bilis</name>
    <dbReference type="NCBI Taxonomy" id="37372"/>
    <lineage>
        <taxon>Bacteria</taxon>
        <taxon>Pseudomonadati</taxon>
        <taxon>Campylobacterota</taxon>
        <taxon>Epsilonproteobacteria</taxon>
        <taxon>Campylobacterales</taxon>
        <taxon>Helicobacteraceae</taxon>
        <taxon>Helicobacter</taxon>
    </lineage>
</organism>
<comment type="subcellular location">
    <subcellularLocation>
        <location evidence="1">Cell membrane</location>
        <topology evidence="1">Multi-pass membrane protein</topology>
    </subcellularLocation>
</comment>
<dbReference type="Gene3D" id="3.30.450.20">
    <property type="entry name" value="PAS domain"/>
    <property type="match status" value="2"/>
</dbReference>